<dbReference type="AlphaFoldDB" id="A0A0U2KW80"/>
<dbReference type="RefSeq" id="WP_054819055.1">
    <property type="nucleotide sequence ID" value="NZ_BJCS01000002.1"/>
</dbReference>
<dbReference type="PANTHER" id="PTHR40547">
    <property type="entry name" value="SLL0298 PROTEIN"/>
    <property type="match status" value="1"/>
</dbReference>
<reference evidence="1 2" key="2">
    <citation type="journal article" date="2016" name="Genome Announc.">
        <title>Complete Genome Sequences of Two Interactive Moderate Thermophiles, Paenibacillus napthalenovorans 32O-Y and Paenibacillus sp. 32O-W.</title>
        <authorList>
            <person name="Butler R.R.III."/>
            <person name="Wang J."/>
            <person name="Stark B.C."/>
            <person name="Pombert J.F."/>
        </authorList>
    </citation>
    <scope>NUCLEOTIDE SEQUENCE [LARGE SCALE GENOMIC DNA]</scope>
    <source>
        <strain evidence="1 2">32O-Y</strain>
    </source>
</reference>
<dbReference type="EMBL" id="CP013652">
    <property type="protein sequence ID" value="ALS20930.1"/>
    <property type="molecule type" value="Genomic_DNA"/>
</dbReference>
<dbReference type="STRING" id="162209.IJ22_05430"/>
<gene>
    <name evidence="1" type="ORF">IJ22_05430</name>
</gene>
<dbReference type="PATRIC" id="fig|162209.4.peg.576"/>
<dbReference type="PANTHER" id="PTHR40547:SF1">
    <property type="entry name" value="SLL0298 PROTEIN"/>
    <property type="match status" value="1"/>
</dbReference>
<name>A0A0U2KW80_9BACL</name>
<evidence type="ECO:0000313" key="2">
    <source>
        <dbReference type="Proteomes" id="UP000061660"/>
    </source>
</evidence>
<dbReference type="Proteomes" id="UP000061660">
    <property type="component" value="Chromosome"/>
</dbReference>
<dbReference type="KEGG" id="pnp:IJ22_05430"/>
<proteinExistence type="predicted"/>
<dbReference type="Pfam" id="PF09835">
    <property type="entry name" value="DUF2062"/>
    <property type="match status" value="1"/>
</dbReference>
<sequence>MAPIRFIRSYGDGMMKWTRKWRLTLIRLLRVKSADRHVAFGLVVGFVPCWLPTFGIGAFLSAALARLFKASVTAALASAAVGSVLWPALFYLNYKIGGLVSLLFSRHTPAEIEIDEVEYMEAAENVQSRAQIGIDFTVGALINSVVFSVIGYYVILAILNRYRVPLLNKLRS</sequence>
<accession>A0A0U2KW80</accession>
<dbReference type="InterPro" id="IPR018639">
    <property type="entry name" value="DUF2062"/>
</dbReference>
<keyword evidence="2" id="KW-1185">Reference proteome</keyword>
<evidence type="ECO:0000313" key="1">
    <source>
        <dbReference type="EMBL" id="ALS20930.1"/>
    </source>
</evidence>
<dbReference type="OrthoDB" id="2081705at2"/>
<protein>
    <submittedName>
        <fullName evidence="1">Uncharacterized protein</fullName>
    </submittedName>
</protein>
<reference evidence="2" key="1">
    <citation type="submission" date="2015-12" db="EMBL/GenBank/DDBJ databases">
        <title>Complete genome sequences of two moderately thermophilic Paenibacillus species.</title>
        <authorList>
            <person name="Butler R.III."/>
            <person name="Wang J."/>
            <person name="Stark B.C."/>
            <person name="Pombert J.-F."/>
        </authorList>
    </citation>
    <scope>NUCLEOTIDE SEQUENCE [LARGE SCALE GENOMIC DNA]</scope>
    <source>
        <strain evidence="2">32O-Y</strain>
    </source>
</reference>
<organism evidence="1 2">
    <name type="scientific">Paenibacillus naphthalenovorans</name>
    <dbReference type="NCBI Taxonomy" id="162209"/>
    <lineage>
        <taxon>Bacteria</taxon>
        <taxon>Bacillati</taxon>
        <taxon>Bacillota</taxon>
        <taxon>Bacilli</taxon>
        <taxon>Bacillales</taxon>
        <taxon>Paenibacillaceae</taxon>
        <taxon>Paenibacillus</taxon>
    </lineage>
</organism>